<protein>
    <submittedName>
        <fullName evidence="2">Uncharacterized protein</fullName>
    </submittedName>
</protein>
<feature type="region of interest" description="Disordered" evidence="1">
    <location>
        <begin position="29"/>
        <end position="84"/>
    </location>
</feature>
<dbReference type="Proteomes" id="UP001367676">
    <property type="component" value="Unassembled WGS sequence"/>
</dbReference>
<evidence type="ECO:0000313" key="3">
    <source>
        <dbReference type="Proteomes" id="UP001367676"/>
    </source>
</evidence>
<accession>A0AAN9U1Z6</accession>
<proteinExistence type="predicted"/>
<reference evidence="2 3" key="1">
    <citation type="submission" date="2024-03" db="EMBL/GenBank/DDBJ databases">
        <title>Adaptation during the transition from Ophiocordyceps entomopathogen to insect associate is accompanied by gene loss and intensified selection.</title>
        <authorList>
            <person name="Ward C.M."/>
            <person name="Onetto C.A."/>
            <person name="Borneman A.R."/>
        </authorList>
    </citation>
    <scope>NUCLEOTIDE SEQUENCE [LARGE SCALE GENOMIC DNA]</scope>
    <source>
        <strain evidence="2">AWRI1</strain>
        <tissue evidence="2">Single Adult Female</tissue>
    </source>
</reference>
<sequence length="84" mass="9958">MLDGIGASWRRFFNDIPRILKNQKNKNKYTFKEKQQQQQQQHHHHHYHAQCASNYHGSLEPSTVHVATPWAPQTNRCYEGHGQH</sequence>
<evidence type="ECO:0000313" key="2">
    <source>
        <dbReference type="EMBL" id="KAK7604214.1"/>
    </source>
</evidence>
<keyword evidence="3" id="KW-1185">Reference proteome</keyword>
<comment type="caution">
    <text evidence="2">The sequence shown here is derived from an EMBL/GenBank/DDBJ whole genome shotgun (WGS) entry which is preliminary data.</text>
</comment>
<dbReference type="EMBL" id="JBBCAQ010000004">
    <property type="protein sequence ID" value="KAK7604214.1"/>
    <property type="molecule type" value="Genomic_DNA"/>
</dbReference>
<dbReference type="AlphaFoldDB" id="A0AAN9U1Z6"/>
<gene>
    <name evidence="2" type="ORF">V9T40_004487</name>
</gene>
<evidence type="ECO:0000256" key="1">
    <source>
        <dbReference type="SAM" id="MobiDB-lite"/>
    </source>
</evidence>
<organism evidence="2 3">
    <name type="scientific">Parthenolecanium corni</name>
    <dbReference type="NCBI Taxonomy" id="536013"/>
    <lineage>
        <taxon>Eukaryota</taxon>
        <taxon>Metazoa</taxon>
        <taxon>Ecdysozoa</taxon>
        <taxon>Arthropoda</taxon>
        <taxon>Hexapoda</taxon>
        <taxon>Insecta</taxon>
        <taxon>Pterygota</taxon>
        <taxon>Neoptera</taxon>
        <taxon>Paraneoptera</taxon>
        <taxon>Hemiptera</taxon>
        <taxon>Sternorrhyncha</taxon>
        <taxon>Coccoidea</taxon>
        <taxon>Coccidae</taxon>
        <taxon>Parthenolecanium</taxon>
    </lineage>
</organism>
<name>A0AAN9U1Z6_9HEMI</name>